<dbReference type="Proteomes" id="UP000799766">
    <property type="component" value="Unassembled WGS sequence"/>
</dbReference>
<reference evidence="2" key="1">
    <citation type="journal article" date="2020" name="Stud. Mycol.">
        <title>101 Dothideomycetes genomes: a test case for predicting lifestyles and emergence of pathogens.</title>
        <authorList>
            <person name="Haridas S."/>
            <person name="Albert R."/>
            <person name="Binder M."/>
            <person name="Bloem J."/>
            <person name="Labutti K."/>
            <person name="Salamov A."/>
            <person name="Andreopoulos B."/>
            <person name="Baker S."/>
            <person name="Barry K."/>
            <person name="Bills G."/>
            <person name="Bluhm B."/>
            <person name="Cannon C."/>
            <person name="Castanera R."/>
            <person name="Culley D."/>
            <person name="Daum C."/>
            <person name="Ezra D."/>
            <person name="Gonzalez J."/>
            <person name="Henrissat B."/>
            <person name="Kuo A."/>
            <person name="Liang C."/>
            <person name="Lipzen A."/>
            <person name="Lutzoni F."/>
            <person name="Magnuson J."/>
            <person name="Mondo S."/>
            <person name="Nolan M."/>
            <person name="Ohm R."/>
            <person name="Pangilinan J."/>
            <person name="Park H.-J."/>
            <person name="Ramirez L."/>
            <person name="Alfaro M."/>
            <person name="Sun H."/>
            <person name="Tritt A."/>
            <person name="Yoshinaga Y."/>
            <person name="Zwiers L.-H."/>
            <person name="Turgeon B."/>
            <person name="Goodwin S."/>
            <person name="Spatafora J."/>
            <person name="Crous P."/>
            <person name="Grigoriev I."/>
        </authorList>
    </citation>
    <scope>NUCLEOTIDE SEQUENCE</scope>
    <source>
        <strain evidence="2">ATCC 16933</strain>
    </source>
</reference>
<gene>
    <name evidence="2" type="ORF">BDY21DRAFT_390133</name>
</gene>
<feature type="region of interest" description="Disordered" evidence="1">
    <location>
        <begin position="1"/>
        <end position="39"/>
    </location>
</feature>
<feature type="compositionally biased region" description="Low complexity" evidence="1">
    <location>
        <begin position="22"/>
        <end position="36"/>
    </location>
</feature>
<feature type="region of interest" description="Disordered" evidence="1">
    <location>
        <begin position="200"/>
        <end position="269"/>
    </location>
</feature>
<organism evidence="2 3">
    <name type="scientific">Lineolata rhizophorae</name>
    <dbReference type="NCBI Taxonomy" id="578093"/>
    <lineage>
        <taxon>Eukaryota</taxon>
        <taxon>Fungi</taxon>
        <taxon>Dikarya</taxon>
        <taxon>Ascomycota</taxon>
        <taxon>Pezizomycotina</taxon>
        <taxon>Dothideomycetes</taxon>
        <taxon>Dothideomycetes incertae sedis</taxon>
        <taxon>Lineolatales</taxon>
        <taxon>Lineolataceae</taxon>
        <taxon>Lineolata</taxon>
    </lineage>
</organism>
<feature type="compositionally biased region" description="Basic and acidic residues" evidence="1">
    <location>
        <begin position="257"/>
        <end position="269"/>
    </location>
</feature>
<sequence>MPTDFALGQQPTPSSRRQIADSAAGGSKKKALSSQGRARDRMRYLGRPEESGGHMQTTSHILWFAGRNRGSAAPVAGGCRQGFDKVAGASGLAAKLEAQIASFNVSHPDLLSYRCSKVVMQAACPALARWVNVPWTSDWRSGRGQFLSMLGLSALPVFRVYPRYAQSVSERRWCSAEPTKIHTILTHDPPFPAPISAATARRATPRKLGPRPGSSSRFHGCHGGAPGRACADGREGREPATFLAALTKAPGAEGEGEAEKRRSERGGGN</sequence>
<dbReference type="AlphaFoldDB" id="A0A6A6PEK1"/>
<accession>A0A6A6PEK1</accession>
<dbReference type="EMBL" id="MU001670">
    <property type="protein sequence ID" value="KAF2462406.1"/>
    <property type="molecule type" value="Genomic_DNA"/>
</dbReference>
<evidence type="ECO:0000313" key="2">
    <source>
        <dbReference type="EMBL" id="KAF2462406.1"/>
    </source>
</evidence>
<keyword evidence="3" id="KW-1185">Reference proteome</keyword>
<evidence type="ECO:0000313" key="3">
    <source>
        <dbReference type="Proteomes" id="UP000799766"/>
    </source>
</evidence>
<proteinExistence type="predicted"/>
<evidence type="ECO:0000256" key="1">
    <source>
        <dbReference type="SAM" id="MobiDB-lite"/>
    </source>
</evidence>
<protein>
    <submittedName>
        <fullName evidence="2">Uncharacterized protein</fullName>
    </submittedName>
</protein>
<name>A0A6A6PEK1_9PEZI</name>